<evidence type="ECO:0000256" key="6">
    <source>
        <dbReference type="ARBA" id="ARBA00023274"/>
    </source>
</evidence>
<keyword evidence="6" id="KW-0687">Ribonucleoprotein</keyword>
<dbReference type="GO" id="GO:0005840">
    <property type="term" value="C:ribosome"/>
    <property type="evidence" value="ECO:0007669"/>
    <property type="project" value="UniProtKB-KW"/>
</dbReference>
<protein>
    <recommendedName>
        <fullName evidence="7">Small ribosomal subunit protein mS29</fullName>
    </recommendedName>
</protein>
<dbReference type="InterPro" id="IPR019368">
    <property type="entry name" value="Ribosomal_mS29"/>
</dbReference>
<dbReference type="PRINTS" id="PR01716">
    <property type="entry name" value="DEATHASSOCP3"/>
</dbReference>
<gene>
    <name evidence="8" type="ORF">BaRGS_00021944</name>
</gene>
<dbReference type="Pfam" id="PF10236">
    <property type="entry name" value="DAP3"/>
    <property type="match status" value="1"/>
</dbReference>
<evidence type="ECO:0000313" key="9">
    <source>
        <dbReference type="Proteomes" id="UP001519460"/>
    </source>
</evidence>
<dbReference type="GO" id="GO:1990904">
    <property type="term" value="C:ribonucleoprotein complex"/>
    <property type="evidence" value="ECO:0007669"/>
    <property type="project" value="UniProtKB-KW"/>
</dbReference>
<comment type="caution">
    <text evidence="8">The sequence shown here is derived from an EMBL/GenBank/DDBJ whole genome shotgun (WGS) entry which is preliminary data.</text>
</comment>
<name>A0ABD0KID6_9CAEN</name>
<dbReference type="EMBL" id="JACVVK020000173">
    <property type="protein sequence ID" value="KAK7486797.1"/>
    <property type="molecule type" value="Genomic_DNA"/>
</dbReference>
<evidence type="ECO:0000256" key="5">
    <source>
        <dbReference type="ARBA" id="ARBA00023128"/>
    </source>
</evidence>
<dbReference type="InterPro" id="IPR008092">
    <property type="entry name" value="Ribosomal_mS29_met"/>
</dbReference>
<evidence type="ECO:0000256" key="1">
    <source>
        <dbReference type="ARBA" id="ARBA00004173"/>
    </source>
</evidence>
<comment type="subcellular location">
    <subcellularLocation>
        <location evidence="1">Mitochondrion</location>
    </subcellularLocation>
</comment>
<dbReference type="PANTHER" id="PTHR12810:SF0">
    <property type="entry name" value="SMALL RIBOSOMAL SUBUNIT PROTEIN MS29"/>
    <property type="match status" value="1"/>
</dbReference>
<evidence type="ECO:0000256" key="7">
    <source>
        <dbReference type="ARBA" id="ARBA00035140"/>
    </source>
</evidence>
<sequence>MDASMRAVRCGKTLRLFSALFSRPKTHDIASNVYSTSACFKSASAKQQHPHVQSLSSCRQMSNLAEQFKAATAAKRQAVNVQTVFRTQEGDPTKQSTAQEGLFYTVPEEDVTRIFQKGLPPHFTRQAKTFAETSFMVRKPALQVIEYLKHLNLDHPAPRFVLYGKRGSGRTLSLAHVLHFGLRDNWVLLYLPWPCDWNKWPHEVSPSPYKSGRMDLPIEAAEWLVSFKAQNAHLLKDIRLSQSYVWTKRETADEGSLLLDVVDFGLNRMKFATDCVGVILKELRKQAAMHKIKLLVAVDGVNAFWNQTSVKNLEREFLMADQFSLVHNFKKMLLSNWTHGAIVCTVDAEANAVTRREQTTPYYLLGKEGFEWLDPFVPVHVPDYTEKEAYSCIEYYLDRNWIQHEAAQTEEGKKELIFLSNKNPFQLMRVCAAK</sequence>
<reference evidence="8 9" key="1">
    <citation type="journal article" date="2023" name="Sci. Data">
        <title>Genome assembly of the Korean intertidal mud-creeper Batillaria attramentaria.</title>
        <authorList>
            <person name="Patra A.K."/>
            <person name="Ho P.T."/>
            <person name="Jun S."/>
            <person name="Lee S.J."/>
            <person name="Kim Y."/>
            <person name="Won Y.J."/>
        </authorList>
    </citation>
    <scope>NUCLEOTIDE SEQUENCE [LARGE SCALE GENOMIC DNA]</scope>
    <source>
        <strain evidence="8">Wonlab-2016</strain>
    </source>
</reference>
<dbReference type="GO" id="GO:0005739">
    <property type="term" value="C:mitochondrion"/>
    <property type="evidence" value="ECO:0007669"/>
    <property type="project" value="UniProtKB-SubCell"/>
</dbReference>
<keyword evidence="5" id="KW-0496">Mitochondrion</keyword>
<accession>A0ABD0KID6</accession>
<organism evidence="8 9">
    <name type="scientific">Batillaria attramentaria</name>
    <dbReference type="NCBI Taxonomy" id="370345"/>
    <lineage>
        <taxon>Eukaryota</taxon>
        <taxon>Metazoa</taxon>
        <taxon>Spiralia</taxon>
        <taxon>Lophotrochozoa</taxon>
        <taxon>Mollusca</taxon>
        <taxon>Gastropoda</taxon>
        <taxon>Caenogastropoda</taxon>
        <taxon>Sorbeoconcha</taxon>
        <taxon>Cerithioidea</taxon>
        <taxon>Batillariidae</taxon>
        <taxon>Batillaria</taxon>
    </lineage>
</organism>
<proteinExistence type="inferred from homology"/>
<keyword evidence="3" id="KW-0809">Transit peptide</keyword>
<keyword evidence="4" id="KW-0689">Ribosomal protein</keyword>
<evidence type="ECO:0000256" key="2">
    <source>
        <dbReference type="ARBA" id="ARBA00009863"/>
    </source>
</evidence>
<dbReference type="PANTHER" id="PTHR12810">
    <property type="entry name" value="MITOCHONDRIAL 28S RIBOSOMAL PROTEIN S29"/>
    <property type="match status" value="1"/>
</dbReference>
<evidence type="ECO:0000256" key="4">
    <source>
        <dbReference type="ARBA" id="ARBA00022980"/>
    </source>
</evidence>
<evidence type="ECO:0000256" key="3">
    <source>
        <dbReference type="ARBA" id="ARBA00022946"/>
    </source>
</evidence>
<dbReference type="AlphaFoldDB" id="A0ABD0KID6"/>
<dbReference type="Proteomes" id="UP001519460">
    <property type="component" value="Unassembled WGS sequence"/>
</dbReference>
<comment type="similarity">
    <text evidence="2">Belongs to the mitochondrion-specific ribosomal protein mS29 family.</text>
</comment>
<keyword evidence="9" id="KW-1185">Reference proteome</keyword>
<evidence type="ECO:0000313" key="8">
    <source>
        <dbReference type="EMBL" id="KAK7486797.1"/>
    </source>
</evidence>